<protein>
    <submittedName>
        <fullName evidence="1">Internal core protein A</fullName>
    </submittedName>
</protein>
<evidence type="ECO:0000313" key="2">
    <source>
        <dbReference type="Proteomes" id="UP000355922"/>
    </source>
</evidence>
<organism evidence="1 2">
    <name type="scientific">Pectobacterium phage MA13</name>
    <dbReference type="NCBI Taxonomy" id="2662284"/>
    <lineage>
        <taxon>Viruses</taxon>
        <taxon>Duplodnaviria</taxon>
        <taxon>Heunggongvirae</taxon>
        <taxon>Uroviricota</taxon>
        <taxon>Caudoviricetes</taxon>
        <taxon>Autographivirales</taxon>
        <taxon>Autonotataviridae</taxon>
        <taxon>Melnykvirinae</taxon>
        <taxon>Daeravirus</taxon>
        <taxon>Daeravirus MA13</taxon>
    </lineage>
</organism>
<keyword evidence="2" id="KW-1185">Reference proteome</keyword>
<sequence length="748" mass="82057">MADNVIAAPQQYAIQKPQPIQVAAPLANQVAASGMKPLQIIANQPSGYDRQASTQALESVRQGNLRAMSAFSGTIAEKLKQKQEEEFAQGYLRHQQGESVATIAEEQPFGDLFGDGAAVRGARARQQENSGQALVQYVQQNQGDLSRMTLDEQRTAIAKFVSDLGTGDTQADVLIAQGAMKMMPAMLDNLARTAEAENQRTAAINQADGMKQAGDAMRYARSQFETGQMAPEHYEQLKANYLEQMQPLPGQSNASYRAALTGQLMQLSKDGSFEMASLVYDNVLSPQLTPEERQQMEGQMKTSQAQWQMENPVARDFTDFRVQMPAQIEAGTYTSQADVESDIDRMNADYKVQTGSLSPLIDNKERAQHVARWMDYSKRQAAANAKLNQAALDEATKRGLYMDGMAKGSPSTMQAAGLDKPTQAAIESNQVNTFFEEDGNKAGMVIGRLAASGNTLAPLKEQVDQTMGMLKGGGIPKQENLEKMQMTYRKLMNTPFGIGAVDAYFGDDLPLVQAMMQMDMSDKASIQSLREQAAAGKQRIQPSKDVQDAADKLVNDEVKPGMWSRWFGEGQQIGAGYEAQLKDEFRKEAAQLMAQYPNWSQENIMKTVVSRVLKGKDIAGNMVVTGSRPGQLIGKLNESLNIRIPDSKDTRINAIIHDGIKAKYPKDGSYEIGSLAMLPGGNNLYATVMRDGREQGVVLNIAEMAAAANAAKVKDVAKDKERRKSYKLEEGMTEAYRVGQESKQNPMR</sequence>
<name>A0A5Q2F2X8_9CAUD</name>
<dbReference type="EMBL" id="MN509793">
    <property type="protein sequence ID" value="QGF20973.1"/>
    <property type="molecule type" value="Genomic_DNA"/>
</dbReference>
<reference evidence="1 2" key="1">
    <citation type="submission" date="2019-09" db="EMBL/GenBank/DDBJ databases">
        <authorList>
            <person name="Zaczek-Moczydlowska M."/>
        </authorList>
    </citation>
    <scope>NUCLEOTIDE SEQUENCE [LARGE SCALE GENOMIC DNA]</scope>
</reference>
<proteinExistence type="predicted"/>
<accession>A0A5Q2F2X8</accession>
<dbReference type="Proteomes" id="UP000355922">
    <property type="component" value="Segment"/>
</dbReference>
<evidence type="ECO:0000313" key="1">
    <source>
        <dbReference type="EMBL" id="QGF20973.1"/>
    </source>
</evidence>
<gene>
    <name evidence="1" type="ORF">MA13_gp29</name>
</gene>